<feature type="domain" description="ABC3 transporter permease C-terminal" evidence="8">
    <location>
        <begin position="293"/>
        <end position="398"/>
    </location>
</feature>
<feature type="transmembrane region" description="Helical" evidence="7">
    <location>
        <begin position="286"/>
        <end position="308"/>
    </location>
</feature>
<organism evidence="9 10">
    <name type="scientific">Butyrivibrio fibrisolvens</name>
    <dbReference type="NCBI Taxonomy" id="831"/>
    <lineage>
        <taxon>Bacteria</taxon>
        <taxon>Bacillati</taxon>
        <taxon>Bacillota</taxon>
        <taxon>Clostridia</taxon>
        <taxon>Lachnospirales</taxon>
        <taxon>Lachnospiraceae</taxon>
        <taxon>Butyrivibrio</taxon>
    </lineage>
</organism>
<gene>
    <name evidence="9" type="ORF">SAMN04487884_109117</name>
</gene>
<dbReference type="Pfam" id="PF02687">
    <property type="entry name" value="FtsX"/>
    <property type="match status" value="2"/>
</dbReference>
<feature type="domain" description="ABC3 transporter permease C-terminal" evidence="8">
    <location>
        <begin position="749"/>
        <end position="853"/>
    </location>
</feature>
<accession>A0A1H9RCV5</accession>
<feature type="transmembrane region" description="Helical" evidence="7">
    <location>
        <begin position="798"/>
        <end position="820"/>
    </location>
</feature>
<evidence type="ECO:0000256" key="1">
    <source>
        <dbReference type="ARBA" id="ARBA00004651"/>
    </source>
</evidence>
<evidence type="ECO:0000256" key="2">
    <source>
        <dbReference type="ARBA" id="ARBA00022475"/>
    </source>
</evidence>
<feature type="transmembrane region" description="Helical" evidence="7">
    <location>
        <begin position="34"/>
        <end position="58"/>
    </location>
</feature>
<comment type="subcellular location">
    <subcellularLocation>
        <location evidence="1">Cell membrane</location>
        <topology evidence="1">Multi-pass membrane protein</topology>
    </subcellularLocation>
</comment>
<feature type="transmembrane region" description="Helical" evidence="7">
    <location>
        <begin position="744"/>
        <end position="766"/>
    </location>
</feature>
<evidence type="ECO:0000313" key="9">
    <source>
        <dbReference type="EMBL" id="SER70540.1"/>
    </source>
</evidence>
<dbReference type="GO" id="GO:0022857">
    <property type="term" value="F:transmembrane transporter activity"/>
    <property type="evidence" value="ECO:0007669"/>
    <property type="project" value="TreeGrafter"/>
</dbReference>
<name>A0A1H9RCV5_BUTFI</name>
<dbReference type="EMBL" id="FOGJ01000009">
    <property type="protein sequence ID" value="SER70540.1"/>
    <property type="molecule type" value="Genomic_DNA"/>
</dbReference>
<feature type="transmembrane region" description="Helical" evidence="7">
    <location>
        <begin position="340"/>
        <end position="363"/>
    </location>
</feature>
<evidence type="ECO:0000259" key="8">
    <source>
        <dbReference type="Pfam" id="PF02687"/>
    </source>
</evidence>
<reference evidence="9 10" key="1">
    <citation type="submission" date="2016-10" db="EMBL/GenBank/DDBJ databases">
        <authorList>
            <person name="de Groot N.N."/>
        </authorList>
    </citation>
    <scope>NUCLEOTIDE SEQUENCE [LARGE SCALE GENOMIC DNA]</scope>
    <source>
        <strain evidence="9 10">AR40</strain>
    </source>
</reference>
<evidence type="ECO:0000256" key="6">
    <source>
        <dbReference type="ARBA" id="ARBA00038076"/>
    </source>
</evidence>
<keyword evidence="2" id="KW-1003">Cell membrane</keyword>
<dbReference type="InterPro" id="IPR050250">
    <property type="entry name" value="Macrolide_Exporter_MacB"/>
</dbReference>
<evidence type="ECO:0000256" key="7">
    <source>
        <dbReference type="SAM" id="Phobius"/>
    </source>
</evidence>
<dbReference type="InterPro" id="IPR003838">
    <property type="entry name" value="ABC3_permease_C"/>
</dbReference>
<keyword evidence="3 7" id="KW-0812">Transmembrane</keyword>
<dbReference type="Proteomes" id="UP000182584">
    <property type="component" value="Unassembled WGS sequence"/>
</dbReference>
<evidence type="ECO:0000313" key="10">
    <source>
        <dbReference type="Proteomes" id="UP000182584"/>
    </source>
</evidence>
<keyword evidence="5 7" id="KW-0472">Membrane</keyword>
<dbReference type="PANTHER" id="PTHR30572">
    <property type="entry name" value="MEMBRANE COMPONENT OF TRANSPORTER-RELATED"/>
    <property type="match status" value="1"/>
</dbReference>
<proteinExistence type="inferred from homology"/>
<dbReference type="RefSeq" id="WP_074755706.1">
    <property type="nucleotide sequence ID" value="NZ_FOGJ01000009.1"/>
</dbReference>
<sequence length="875" mass="97935">MGERSKMTGPRVNNKKLIRKLALKTVKANSRKNIVIIAAIALCTFMFTSIFTIGISIASKYQESTQRQSGGSSDASFKYLTEAEYDAIAADTSLKQVSKRIYVGDAVGVKLLKLHTEVCYCEETNAHESFCYPEAGHMPMEEDEAVFSSLVLKAFGMKAETFSDYESLLGKSISLQIDGKDGAAEYDLKISGIYTGDRISQAQMVLVSEAFQEKYAPTPTESYYGDNSMRVSGDIYGRISADVDFHIPFNISKQVYNVIQRDGLPEDVNTGINWASATGSVDGTSLLLMSGLLFTIFVSGYLIINNIYRINVYSDIRSYGLLKTIGTSSRQLKSLVKWQAVYHCIPGIFLGLIFGICVGALLLPMVMSFLNFSDTADTGIRGGIWIPLFSALFSYITVRISVGRAIKFASRVSPMEALRYSENAEFKKKSSKGSHAYDAARFAARNVFRERKRCFFVVLSLSLSMVVLNSVYTLLKGFDEDKYVEHFIKTDFSVADATTDNLSVAEKNYAGVTDAFLSALQKQDGILDKGNIYAEQYSYQELNDRDYKRFSERLLENDTVDTWMRDMMSVTDESGELSLDNATIAKVYGMDDYSIRNLQFIHGEYDEEKFRTGKYIIVNEYDSGSDTVNDFVSYFLPGETIQVNNNNGEVREYEVMATANIPYAMRIQYYVDMDVAYVLPSEEFLDFFGDRSPMRTLFDTTDEAEPEIEGWLQDYTGNEEKSLTYTSREVYKKEFAGFTGMIKVVGGLLTAMLALIGILNLINTLVSSIISRRLELAMLEAVGMTKSMQRKIIKLEGLIYGGLAALCGGVLSAIFSLFLVKGIGAEMWFYTYRFTLVSVVFIVPIMIVIAVIIPDVIYRISMKETVVERLRLAEA</sequence>
<evidence type="ECO:0000256" key="4">
    <source>
        <dbReference type="ARBA" id="ARBA00022989"/>
    </source>
</evidence>
<evidence type="ECO:0000256" key="3">
    <source>
        <dbReference type="ARBA" id="ARBA00022692"/>
    </source>
</evidence>
<dbReference type="PANTHER" id="PTHR30572:SF4">
    <property type="entry name" value="ABC TRANSPORTER PERMEASE YTRF"/>
    <property type="match status" value="1"/>
</dbReference>
<comment type="similarity">
    <text evidence="6">Belongs to the ABC-4 integral membrane protein family.</text>
</comment>
<evidence type="ECO:0000256" key="5">
    <source>
        <dbReference type="ARBA" id="ARBA00023136"/>
    </source>
</evidence>
<feature type="transmembrane region" description="Helical" evidence="7">
    <location>
        <begin position="832"/>
        <end position="853"/>
    </location>
</feature>
<dbReference type="OrthoDB" id="1694171at2"/>
<feature type="transmembrane region" description="Helical" evidence="7">
    <location>
        <begin position="454"/>
        <end position="475"/>
    </location>
</feature>
<feature type="transmembrane region" description="Helical" evidence="7">
    <location>
        <begin position="383"/>
        <end position="402"/>
    </location>
</feature>
<keyword evidence="4 7" id="KW-1133">Transmembrane helix</keyword>
<protein>
    <submittedName>
        <fullName evidence="9">Putative ABC transport system permease protein</fullName>
    </submittedName>
</protein>
<dbReference type="GO" id="GO:0005886">
    <property type="term" value="C:plasma membrane"/>
    <property type="evidence" value="ECO:0007669"/>
    <property type="project" value="UniProtKB-SubCell"/>
</dbReference>
<dbReference type="AlphaFoldDB" id="A0A1H9RCV5"/>